<evidence type="ECO:0000256" key="1">
    <source>
        <dbReference type="SAM" id="SignalP"/>
    </source>
</evidence>
<keyword evidence="3" id="KW-1185">Reference proteome</keyword>
<feature type="signal peptide" evidence="1">
    <location>
        <begin position="1"/>
        <end position="19"/>
    </location>
</feature>
<dbReference type="RefSeq" id="WP_301198460.1">
    <property type="nucleotide sequence ID" value="NZ_JAPDPI010000008.1"/>
</dbReference>
<protein>
    <submittedName>
        <fullName evidence="2">Uncharacterized protein</fullName>
    </submittedName>
</protein>
<proteinExistence type="predicted"/>
<evidence type="ECO:0000313" key="3">
    <source>
        <dbReference type="Proteomes" id="UP001207408"/>
    </source>
</evidence>
<gene>
    <name evidence="2" type="ORF">OM074_06015</name>
</gene>
<keyword evidence="1" id="KW-0732">Signal</keyword>
<evidence type="ECO:0000313" key="2">
    <source>
        <dbReference type="EMBL" id="MCW3805173.1"/>
    </source>
</evidence>
<dbReference type="EMBL" id="JAPDPI010000008">
    <property type="protein sequence ID" value="MCW3805173.1"/>
    <property type="molecule type" value="Genomic_DNA"/>
</dbReference>
<feature type="chain" id="PRO_5042180532" evidence="1">
    <location>
        <begin position="20"/>
        <end position="319"/>
    </location>
</feature>
<sequence>MQRNILLFFLVLSSLKLIAQPVPAVDENIPHLVTFGKEGDKAWGDNDFTQIIFYSVPKDHTEPIYIRVFDPDVGGTVDEQKGEWDSRMKYSIYGGEGACSNDDAKKINLSGNFKSGTLLGTKSFTENERYDGKWYTFGPFNPTEGEYLPDYGGYIIKVVIEGVDGDDGNLYRLFMSQLPTENQQVEGAFAFYFRYKFRLHDDVNEISHIYPFIDENVLAIKQTNFDWDNDGFIRIISVAKNGEFLKVSGDNDWSESLHEVHPNEKNTSYDIQLIKKKTAKIKSNNVVIFLKNQYDELMPFYSVPIGGIPKYKYSIGIKP</sequence>
<reference evidence="2" key="1">
    <citation type="submission" date="2022-10" db="EMBL/GenBank/DDBJ databases">
        <authorList>
            <person name="Yu W.X."/>
        </authorList>
    </citation>
    <scope>NUCLEOTIDE SEQUENCE</scope>
    <source>
        <strain evidence="2">D04</strain>
    </source>
</reference>
<organism evidence="2 3">
    <name type="scientific">Plebeiibacterium marinum</name>
    <dbReference type="NCBI Taxonomy" id="2992111"/>
    <lineage>
        <taxon>Bacteria</taxon>
        <taxon>Pseudomonadati</taxon>
        <taxon>Bacteroidota</taxon>
        <taxon>Bacteroidia</taxon>
        <taxon>Marinilabiliales</taxon>
        <taxon>Marinilabiliaceae</taxon>
        <taxon>Plebeiibacterium</taxon>
    </lineage>
</organism>
<dbReference type="AlphaFoldDB" id="A0AAE3MC34"/>
<name>A0AAE3MC34_9BACT</name>
<comment type="caution">
    <text evidence="2">The sequence shown here is derived from an EMBL/GenBank/DDBJ whole genome shotgun (WGS) entry which is preliminary data.</text>
</comment>
<dbReference type="Proteomes" id="UP001207408">
    <property type="component" value="Unassembled WGS sequence"/>
</dbReference>
<accession>A0AAE3MC34</accession>